<evidence type="ECO:0000313" key="4">
    <source>
        <dbReference type="EMBL" id="KAA3458190.1"/>
    </source>
</evidence>
<dbReference type="Gene3D" id="3.30.870.10">
    <property type="entry name" value="Endonuclease Chain A"/>
    <property type="match status" value="1"/>
</dbReference>
<keyword evidence="3" id="KW-1133">Transmembrane helix</keyword>
<reference evidence="5" key="1">
    <citation type="journal article" date="2019" name="Plant Biotechnol. J.">
        <title>Genome sequencing of the Australian wild diploid species Gossypium australe highlights disease resistance and delayed gland morphogenesis.</title>
        <authorList>
            <person name="Cai Y."/>
            <person name="Cai X."/>
            <person name="Wang Q."/>
            <person name="Wang P."/>
            <person name="Zhang Y."/>
            <person name="Cai C."/>
            <person name="Xu Y."/>
            <person name="Wang K."/>
            <person name="Zhou Z."/>
            <person name="Wang C."/>
            <person name="Geng S."/>
            <person name="Li B."/>
            <person name="Dong Q."/>
            <person name="Hou Y."/>
            <person name="Wang H."/>
            <person name="Ai P."/>
            <person name="Liu Z."/>
            <person name="Yi F."/>
            <person name="Sun M."/>
            <person name="An G."/>
            <person name="Cheng J."/>
            <person name="Zhang Y."/>
            <person name="Shi Q."/>
            <person name="Xie Y."/>
            <person name="Shi X."/>
            <person name="Chang Y."/>
            <person name="Huang F."/>
            <person name="Chen Y."/>
            <person name="Hong S."/>
            <person name="Mi L."/>
            <person name="Sun Q."/>
            <person name="Zhang L."/>
            <person name="Zhou B."/>
            <person name="Peng R."/>
            <person name="Zhang X."/>
            <person name="Liu F."/>
        </authorList>
    </citation>
    <scope>NUCLEOTIDE SEQUENCE [LARGE SCALE GENOMIC DNA]</scope>
    <source>
        <strain evidence="5">cv. PA1801</strain>
    </source>
</reference>
<gene>
    <name evidence="4" type="ORF">EPI10_012832</name>
</gene>
<evidence type="ECO:0000256" key="1">
    <source>
        <dbReference type="ARBA" id="ARBA00022737"/>
    </source>
</evidence>
<dbReference type="Pfam" id="PF06087">
    <property type="entry name" value="Tyr-DNA_phospho"/>
    <property type="match status" value="1"/>
</dbReference>
<dbReference type="GO" id="GO:0006281">
    <property type="term" value="P:DNA repair"/>
    <property type="evidence" value="ECO:0007669"/>
    <property type="project" value="InterPro"/>
</dbReference>
<dbReference type="NCBIfam" id="TIGR00756">
    <property type="entry name" value="PPR"/>
    <property type="match status" value="1"/>
</dbReference>
<evidence type="ECO:0000256" key="2">
    <source>
        <dbReference type="PIRSR" id="PIRSR610347-3"/>
    </source>
</evidence>
<dbReference type="GO" id="GO:0005634">
    <property type="term" value="C:nucleus"/>
    <property type="evidence" value="ECO:0007669"/>
    <property type="project" value="InterPro"/>
</dbReference>
<dbReference type="OrthoDB" id="47785at2759"/>
<dbReference type="GO" id="GO:0008081">
    <property type="term" value="F:phosphoric diester hydrolase activity"/>
    <property type="evidence" value="ECO:0007669"/>
    <property type="project" value="InterPro"/>
</dbReference>
<protein>
    <submittedName>
        <fullName evidence="4">Tyrosyl-DNA phosphodiesterase 1</fullName>
    </submittedName>
</protein>
<dbReference type="Pfam" id="PF01535">
    <property type="entry name" value="PPR"/>
    <property type="match status" value="1"/>
</dbReference>
<sequence length="483" mass="54502">MIHLQLHMKSITSGRTYVSSFLECKVVISWIIFFTLLLIIHFFVQKTWQRLRNVGILHDAIPSPSNRVGHPMHVKVARRRFWSKASSSSSGWVYCGSHNFSAAAWGRPISSSVGIKASGLAQINSTSRLHVCNYELGIIFVFPPMETKCIANQNRTKLDDVALPFVVPAPKYGPKDRPATAQAMREALAELSEREAKSLAEVEITENMTEEVSDEDDEEVNEATNYVIEEKEEDKTYAEKLWSQILIVHACCTNCFDLHFEIMRRLNPSYLHLFNSTYAFSSFLDLTENVYNGLLHICNSLASLKQVHSSLTISGIINYNSHLGAQIIIKNAKFGEHNSARSLFDSIRGDKPYSFLWNTMIRAYANDGCHVEALELYPLMRPSNLIRHNHPHFHIAVLMAEKVVATIEIRLAVISTAGLIKRPNFKLALDITTLLRFVLKACASKSLVLEGKVAHEDVIRTGFDLDFYVEAALVTMNAMRDIQ</sequence>
<dbReference type="InterPro" id="IPR010347">
    <property type="entry name" value="Tdp1"/>
</dbReference>
<dbReference type="PANTHER" id="PTHR12415:SF3">
    <property type="entry name" value="OS04G0403400 PROTEIN"/>
    <property type="match status" value="1"/>
</dbReference>
<feature type="site" description="Interaction with DNA" evidence="2">
    <location>
        <position position="101"/>
    </location>
</feature>
<keyword evidence="3" id="KW-0472">Membrane</keyword>
<evidence type="ECO:0000313" key="5">
    <source>
        <dbReference type="Proteomes" id="UP000325315"/>
    </source>
</evidence>
<organism evidence="4 5">
    <name type="scientific">Gossypium australe</name>
    <dbReference type="NCBI Taxonomy" id="47621"/>
    <lineage>
        <taxon>Eukaryota</taxon>
        <taxon>Viridiplantae</taxon>
        <taxon>Streptophyta</taxon>
        <taxon>Embryophyta</taxon>
        <taxon>Tracheophyta</taxon>
        <taxon>Spermatophyta</taxon>
        <taxon>Magnoliopsida</taxon>
        <taxon>eudicotyledons</taxon>
        <taxon>Gunneridae</taxon>
        <taxon>Pentapetalae</taxon>
        <taxon>rosids</taxon>
        <taxon>malvids</taxon>
        <taxon>Malvales</taxon>
        <taxon>Malvaceae</taxon>
        <taxon>Malvoideae</taxon>
        <taxon>Gossypium</taxon>
    </lineage>
</organism>
<dbReference type="PANTHER" id="PTHR12415">
    <property type="entry name" value="TYROSYL-DNA PHOSPHODIESTERASE 1"/>
    <property type="match status" value="1"/>
</dbReference>
<keyword evidence="3" id="KW-0812">Transmembrane</keyword>
<keyword evidence="1" id="KW-0677">Repeat</keyword>
<dbReference type="InterPro" id="IPR002885">
    <property type="entry name" value="PPR_rpt"/>
</dbReference>
<dbReference type="EMBL" id="SMMG02000010">
    <property type="protein sequence ID" value="KAA3458190.1"/>
    <property type="molecule type" value="Genomic_DNA"/>
</dbReference>
<dbReference type="AlphaFoldDB" id="A0A5B6UJ71"/>
<dbReference type="SUPFAM" id="SSF56024">
    <property type="entry name" value="Phospholipase D/nuclease"/>
    <property type="match status" value="1"/>
</dbReference>
<dbReference type="Proteomes" id="UP000325315">
    <property type="component" value="Unassembled WGS sequence"/>
</dbReference>
<name>A0A5B6UJ71_9ROSI</name>
<keyword evidence="5" id="KW-1185">Reference proteome</keyword>
<proteinExistence type="predicted"/>
<dbReference type="Gene3D" id="1.25.40.10">
    <property type="entry name" value="Tetratricopeptide repeat domain"/>
    <property type="match status" value="1"/>
</dbReference>
<feature type="transmembrane region" description="Helical" evidence="3">
    <location>
        <begin position="21"/>
        <end position="44"/>
    </location>
</feature>
<dbReference type="InterPro" id="IPR011990">
    <property type="entry name" value="TPR-like_helical_dom_sf"/>
</dbReference>
<comment type="caution">
    <text evidence="4">The sequence shown here is derived from an EMBL/GenBank/DDBJ whole genome shotgun (WGS) entry which is preliminary data.</text>
</comment>
<accession>A0A5B6UJ71</accession>
<evidence type="ECO:0000256" key="3">
    <source>
        <dbReference type="SAM" id="Phobius"/>
    </source>
</evidence>